<evidence type="ECO:0000256" key="2">
    <source>
        <dbReference type="ARBA" id="ARBA00004236"/>
    </source>
</evidence>
<dbReference type="SMART" id="SM00387">
    <property type="entry name" value="HATPase_c"/>
    <property type="match status" value="1"/>
</dbReference>
<dbReference type="CDD" id="cd00082">
    <property type="entry name" value="HisKA"/>
    <property type="match status" value="1"/>
</dbReference>
<feature type="region of interest" description="Disordered" evidence="9">
    <location>
        <begin position="376"/>
        <end position="460"/>
    </location>
</feature>
<dbReference type="InterPro" id="IPR036097">
    <property type="entry name" value="HisK_dim/P_sf"/>
</dbReference>
<dbReference type="Proteomes" id="UP001500984">
    <property type="component" value="Unassembled WGS sequence"/>
</dbReference>
<dbReference type="Gene3D" id="3.30.565.10">
    <property type="entry name" value="Histidine kinase-like ATPase, C-terminal domain"/>
    <property type="match status" value="1"/>
</dbReference>
<evidence type="ECO:0000256" key="3">
    <source>
        <dbReference type="ARBA" id="ARBA00012438"/>
    </source>
</evidence>
<dbReference type="SUPFAM" id="SSF55874">
    <property type="entry name" value="ATPase domain of HSP90 chaperone/DNA topoisomerase II/histidine kinase"/>
    <property type="match status" value="1"/>
</dbReference>
<evidence type="ECO:0000256" key="6">
    <source>
        <dbReference type="ARBA" id="ARBA00022777"/>
    </source>
</evidence>
<keyword evidence="11" id="KW-0547">Nucleotide-binding</keyword>
<dbReference type="EC" id="2.7.13.3" evidence="3"/>
<keyword evidence="7" id="KW-0902">Two-component regulatory system</keyword>
<dbReference type="SUPFAM" id="SSF47384">
    <property type="entry name" value="Homodimeric domain of signal transducing histidine kinase"/>
    <property type="match status" value="1"/>
</dbReference>
<accession>A0ABP5I666</accession>
<dbReference type="GO" id="GO:0005524">
    <property type="term" value="F:ATP binding"/>
    <property type="evidence" value="ECO:0007669"/>
    <property type="project" value="UniProtKB-KW"/>
</dbReference>
<sequence length="460" mass="48644">MELLIVAVVTGVVGLAVGIAGIMAFRLSAASRSTADLHSESELPDGIAEVLAVLPSAAIVVDAGDDVVKASPAAYTYGLVRGHRLISRRLEEIVARVRTRGLIEELDFEHSASEASHPRFLHARVAALGQAFVLVLCDDQTDARRVDAIRRDFVANVSHELKTPIGAIALLAEAVTDFADDPEAVARFGTRMQKESTRLTQLVQEIIDLSRVQDHETPQSTARVSVTEVIADAVDRASTGAAGKDIELSVAPGGDWYVDGSYELLVNAVRNLLDNAVSYSNEGTRVGVGTRLEDERVVITVTDQGIGMSSAETERVFERFYRVDPARSRMTGGTGLGLSIVKHIVATHGGEVRVWSRPGQGSTFTIVLPQAPQTGQLPHVEEGHASREDAAPGDGPARDRPAGDVPAGDAGPASASAAGGQTDQAAEAPAAVRLDSQEELAAQSAEEAPPGDPRERRKTT</sequence>
<evidence type="ECO:0000313" key="12">
    <source>
        <dbReference type="Proteomes" id="UP001500984"/>
    </source>
</evidence>
<evidence type="ECO:0000256" key="9">
    <source>
        <dbReference type="SAM" id="MobiDB-lite"/>
    </source>
</evidence>
<dbReference type="PANTHER" id="PTHR45453">
    <property type="entry name" value="PHOSPHATE REGULON SENSOR PROTEIN PHOR"/>
    <property type="match status" value="1"/>
</dbReference>
<comment type="caution">
    <text evidence="11">The sequence shown here is derived from an EMBL/GenBank/DDBJ whole genome shotgun (WGS) entry which is preliminary data.</text>
</comment>
<feature type="domain" description="Histidine kinase" evidence="10">
    <location>
        <begin position="156"/>
        <end position="372"/>
    </location>
</feature>
<dbReference type="InterPro" id="IPR050351">
    <property type="entry name" value="BphY/WalK/GraS-like"/>
</dbReference>
<feature type="compositionally biased region" description="Low complexity" evidence="9">
    <location>
        <begin position="403"/>
        <end position="420"/>
    </location>
</feature>
<dbReference type="InterPro" id="IPR036890">
    <property type="entry name" value="HATPase_C_sf"/>
</dbReference>
<dbReference type="InterPro" id="IPR004358">
    <property type="entry name" value="Sig_transdc_His_kin-like_C"/>
</dbReference>
<dbReference type="PROSITE" id="PS50109">
    <property type="entry name" value="HIS_KIN"/>
    <property type="match status" value="1"/>
</dbReference>
<protein>
    <recommendedName>
        <fullName evidence="8">Sensor-like histidine kinase SenX3</fullName>
        <ecNumber evidence="3">2.7.13.3</ecNumber>
    </recommendedName>
</protein>
<keyword evidence="4" id="KW-0597">Phosphoprotein</keyword>
<keyword evidence="5" id="KW-0808">Transferase</keyword>
<dbReference type="InterPro" id="IPR005467">
    <property type="entry name" value="His_kinase_dom"/>
</dbReference>
<comment type="catalytic activity">
    <reaction evidence="1">
        <text>ATP + protein L-histidine = ADP + protein N-phospho-L-histidine.</text>
        <dbReference type="EC" id="2.7.13.3"/>
    </reaction>
</comment>
<feature type="compositionally biased region" description="Low complexity" evidence="9">
    <location>
        <begin position="439"/>
        <end position="448"/>
    </location>
</feature>
<evidence type="ECO:0000256" key="8">
    <source>
        <dbReference type="ARBA" id="ARBA00039401"/>
    </source>
</evidence>
<evidence type="ECO:0000256" key="4">
    <source>
        <dbReference type="ARBA" id="ARBA00022553"/>
    </source>
</evidence>
<evidence type="ECO:0000259" key="10">
    <source>
        <dbReference type="PROSITE" id="PS50109"/>
    </source>
</evidence>
<evidence type="ECO:0000313" key="11">
    <source>
        <dbReference type="EMBL" id="GAA2092431.1"/>
    </source>
</evidence>
<dbReference type="InterPro" id="IPR003661">
    <property type="entry name" value="HisK_dim/P_dom"/>
</dbReference>
<dbReference type="Pfam" id="PF02518">
    <property type="entry name" value="HATPase_c"/>
    <property type="match status" value="1"/>
</dbReference>
<comment type="subcellular location">
    <subcellularLocation>
        <location evidence="2">Cell membrane</location>
    </subcellularLocation>
</comment>
<dbReference type="CDD" id="cd00075">
    <property type="entry name" value="HATPase"/>
    <property type="match status" value="1"/>
</dbReference>
<dbReference type="Gene3D" id="1.10.287.130">
    <property type="match status" value="1"/>
</dbReference>
<evidence type="ECO:0000256" key="5">
    <source>
        <dbReference type="ARBA" id="ARBA00022679"/>
    </source>
</evidence>
<keyword evidence="6" id="KW-0418">Kinase</keyword>
<feature type="compositionally biased region" description="Basic and acidic residues" evidence="9">
    <location>
        <begin position="379"/>
        <end position="402"/>
    </location>
</feature>
<keyword evidence="12" id="KW-1185">Reference proteome</keyword>
<gene>
    <name evidence="11" type="ORF">GCM10009823_10170</name>
</gene>
<dbReference type="PRINTS" id="PR00344">
    <property type="entry name" value="BCTRLSENSOR"/>
</dbReference>
<dbReference type="Pfam" id="PF00512">
    <property type="entry name" value="HisKA"/>
    <property type="match status" value="1"/>
</dbReference>
<dbReference type="EMBL" id="BAAAPZ010000003">
    <property type="protein sequence ID" value="GAA2092431.1"/>
    <property type="molecule type" value="Genomic_DNA"/>
</dbReference>
<proteinExistence type="predicted"/>
<dbReference type="PANTHER" id="PTHR45453:SF1">
    <property type="entry name" value="PHOSPHATE REGULON SENSOR PROTEIN PHOR"/>
    <property type="match status" value="1"/>
</dbReference>
<evidence type="ECO:0000256" key="7">
    <source>
        <dbReference type="ARBA" id="ARBA00023012"/>
    </source>
</evidence>
<organism evidence="11 12">
    <name type="scientific">Brevibacterium salitolerans</name>
    <dbReference type="NCBI Taxonomy" id="1403566"/>
    <lineage>
        <taxon>Bacteria</taxon>
        <taxon>Bacillati</taxon>
        <taxon>Actinomycetota</taxon>
        <taxon>Actinomycetes</taxon>
        <taxon>Micrococcales</taxon>
        <taxon>Brevibacteriaceae</taxon>
        <taxon>Brevibacterium</taxon>
    </lineage>
</organism>
<keyword evidence="11" id="KW-0067">ATP-binding</keyword>
<name>A0ABP5I666_9MICO</name>
<evidence type="ECO:0000256" key="1">
    <source>
        <dbReference type="ARBA" id="ARBA00000085"/>
    </source>
</evidence>
<dbReference type="RefSeq" id="WP_291793456.1">
    <property type="nucleotide sequence ID" value="NZ_BAAAPZ010000003.1"/>
</dbReference>
<reference evidence="12" key="1">
    <citation type="journal article" date="2019" name="Int. J. Syst. Evol. Microbiol.">
        <title>The Global Catalogue of Microorganisms (GCM) 10K type strain sequencing project: providing services to taxonomists for standard genome sequencing and annotation.</title>
        <authorList>
            <consortium name="The Broad Institute Genomics Platform"/>
            <consortium name="The Broad Institute Genome Sequencing Center for Infectious Disease"/>
            <person name="Wu L."/>
            <person name="Ma J."/>
        </authorList>
    </citation>
    <scope>NUCLEOTIDE SEQUENCE [LARGE SCALE GENOMIC DNA]</scope>
    <source>
        <strain evidence="12">JCM 15900</strain>
    </source>
</reference>
<dbReference type="InterPro" id="IPR003594">
    <property type="entry name" value="HATPase_dom"/>
</dbReference>
<dbReference type="SMART" id="SM00388">
    <property type="entry name" value="HisKA"/>
    <property type="match status" value="1"/>
</dbReference>